<accession>A0A6J4SXY8</accession>
<dbReference type="InterPro" id="IPR003018">
    <property type="entry name" value="GAF"/>
</dbReference>
<dbReference type="Pfam" id="PF01590">
    <property type="entry name" value="GAF"/>
    <property type="match status" value="1"/>
</dbReference>
<gene>
    <name evidence="2" type="ORF">AVDCRST_MAG53-2797</name>
</gene>
<evidence type="ECO:0000259" key="1">
    <source>
        <dbReference type="Pfam" id="PF01590"/>
    </source>
</evidence>
<dbReference type="Gene3D" id="3.30.450.40">
    <property type="match status" value="1"/>
</dbReference>
<name>A0A6J4SXY8_9ACTN</name>
<dbReference type="InterPro" id="IPR029016">
    <property type="entry name" value="GAF-like_dom_sf"/>
</dbReference>
<dbReference type="AlphaFoldDB" id="A0A6J4SXY8"/>
<protein>
    <recommendedName>
        <fullName evidence="1">GAF domain-containing protein</fullName>
    </recommendedName>
</protein>
<evidence type="ECO:0000313" key="2">
    <source>
        <dbReference type="EMBL" id="CAA9508748.1"/>
    </source>
</evidence>
<feature type="domain" description="GAF" evidence="1">
    <location>
        <begin position="2"/>
        <end position="50"/>
    </location>
</feature>
<proteinExistence type="predicted"/>
<sequence length="61" mass="6515">MIAYLGVPLTTSGGMVLGSFYVIDHVPRAVPRAWSRDQVDVLSDLAAAAVAHLEYRMLAAA</sequence>
<organism evidence="2">
    <name type="scientific">uncultured Solirubrobacteraceae bacterium</name>
    <dbReference type="NCBI Taxonomy" id="1162706"/>
    <lineage>
        <taxon>Bacteria</taxon>
        <taxon>Bacillati</taxon>
        <taxon>Actinomycetota</taxon>
        <taxon>Thermoleophilia</taxon>
        <taxon>Solirubrobacterales</taxon>
        <taxon>Solirubrobacteraceae</taxon>
        <taxon>environmental samples</taxon>
    </lineage>
</organism>
<reference evidence="2" key="1">
    <citation type="submission" date="2020-02" db="EMBL/GenBank/DDBJ databases">
        <authorList>
            <person name="Meier V. D."/>
        </authorList>
    </citation>
    <scope>NUCLEOTIDE SEQUENCE</scope>
    <source>
        <strain evidence="2">AVDCRST_MAG53</strain>
    </source>
</reference>
<dbReference type="SUPFAM" id="SSF55781">
    <property type="entry name" value="GAF domain-like"/>
    <property type="match status" value="1"/>
</dbReference>
<dbReference type="EMBL" id="CADCVR010000079">
    <property type="protein sequence ID" value="CAA9508748.1"/>
    <property type="molecule type" value="Genomic_DNA"/>
</dbReference>